<gene>
    <name evidence="2" type="ORF">GCM10023330_11390</name>
</gene>
<dbReference type="InterPro" id="IPR045749">
    <property type="entry name" value="DUF6090"/>
</dbReference>
<protein>
    <submittedName>
        <fullName evidence="2">Uncharacterized protein</fullName>
    </submittedName>
</protein>
<dbReference type="RefSeq" id="WP_345275994.1">
    <property type="nucleotide sequence ID" value="NZ_BAABJW010000002.1"/>
</dbReference>
<sequence length="253" mass="29924">MIKFFRRIRQRLLSENKFSKYVIYALGEIILVVIGILIALQINNWNEQRKQNQLEIVYIDRLHNELSKDIITFSNEIQRLERNNEKIIKFTNALKDDIQNDSLFVTLTNEFMIFGTTYPMFNPSTSTFEDLSSTGNLSVISNTEIRDSIVKHYEDYQFVELNFKLDYDWATPIDAPLFTQTDALKFDTDYTSILFPNTTKENLANEIIKNKNIFLRNAALHFWMNKDCIIELRRIKEKTKEICALLKIKKQKQ</sequence>
<name>A0ABP9CDY3_9FLAO</name>
<dbReference type="Pfam" id="PF19578">
    <property type="entry name" value="DUF6090"/>
    <property type="match status" value="1"/>
</dbReference>
<organism evidence="2 3">
    <name type="scientific">Litoribaculum gwangyangense</name>
    <dbReference type="NCBI Taxonomy" id="1130722"/>
    <lineage>
        <taxon>Bacteria</taxon>
        <taxon>Pseudomonadati</taxon>
        <taxon>Bacteroidota</taxon>
        <taxon>Flavobacteriia</taxon>
        <taxon>Flavobacteriales</taxon>
        <taxon>Flavobacteriaceae</taxon>
        <taxon>Litoribaculum</taxon>
    </lineage>
</organism>
<dbReference type="EMBL" id="BAABJW010000002">
    <property type="protein sequence ID" value="GAA4806607.1"/>
    <property type="molecule type" value="Genomic_DNA"/>
</dbReference>
<keyword evidence="1" id="KW-0472">Membrane</keyword>
<comment type="caution">
    <text evidence="2">The sequence shown here is derived from an EMBL/GenBank/DDBJ whole genome shotgun (WGS) entry which is preliminary data.</text>
</comment>
<dbReference type="Proteomes" id="UP001501433">
    <property type="component" value="Unassembled WGS sequence"/>
</dbReference>
<feature type="transmembrane region" description="Helical" evidence="1">
    <location>
        <begin position="21"/>
        <end position="42"/>
    </location>
</feature>
<proteinExistence type="predicted"/>
<keyword evidence="1" id="KW-0812">Transmembrane</keyword>
<reference evidence="3" key="1">
    <citation type="journal article" date="2019" name="Int. J. Syst. Evol. Microbiol.">
        <title>The Global Catalogue of Microorganisms (GCM) 10K type strain sequencing project: providing services to taxonomists for standard genome sequencing and annotation.</title>
        <authorList>
            <consortium name="The Broad Institute Genomics Platform"/>
            <consortium name="The Broad Institute Genome Sequencing Center for Infectious Disease"/>
            <person name="Wu L."/>
            <person name="Ma J."/>
        </authorList>
    </citation>
    <scope>NUCLEOTIDE SEQUENCE [LARGE SCALE GENOMIC DNA]</scope>
    <source>
        <strain evidence="3">JCM 18325</strain>
    </source>
</reference>
<keyword evidence="1" id="KW-1133">Transmembrane helix</keyword>
<evidence type="ECO:0000313" key="3">
    <source>
        <dbReference type="Proteomes" id="UP001501433"/>
    </source>
</evidence>
<accession>A0ABP9CDY3</accession>
<evidence type="ECO:0000313" key="2">
    <source>
        <dbReference type="EMBL" id="GAA4806607.1"/>
    </source>
</evidence>
<keyword evidence="3" id="KW-1185">Reference proteome</keyword>
<evidence type="ECO:0000256" key="1">
    <source>
        <dbReference type="SAM" id="Phobius"/>
    </source>
</evidence>